<name>A0A3B1B5V2_9ZZZZ</name>
<dbReference type="AlphaFoldDB" id="A0A3B1B5V2"/>
<evidence type="ECO:0000313" key="1">
    <source>
        <dbReference type="EMBL" id="VAX01655.1"/>
    </source>
</evidence>
<evidence type="ECO:0008006" key="2">
    <source>
        <dbReference type="Google" id="ProtNLM"/>
    </source>
</evidence>
<proteinExistence type="predicted"/>
<protein>
    <recommendedName>
        <fullName evidence="2">MSHA biogenesis protein MshI</fullName>
    </recommendedName>
</protein>
<sequence length="206" mass="23525">MGLQLTQQINLYQSEFHIRAELVSAKNLQNLLLLMIGVLLIVSAYDYFKSQNQQSYLSDLKSQREKLQLRLASEKQNAPSMLVDNKLQQQVARFKKEVVVKQQVLDALSGQSFGNTSGFSNYFRGLSEQNVVGLWLTKLNITAGGKHIGLTGSAFRPELIPDFLKNLSDDKVFKGTDFQTFLLKREKNPLRIDFYVDTEFKKINNE</sequence>
<dbReference type="InterPro" id="IPR007813">
    <property type="entry name" value="PilN"/>
</dbReference>
<dbReference type="Pfam" id="PF05137">
    <property type="entry name" value="PilN"/>
    <property type="match status" value="1"/>
</dbReference>
<reference evidence="1" key="1">
    <citation type="submission" date="2018-06" db="EMBL/GenBank/DDBJ databases">
        <authorList>
            <person name="Zhirakovskaya E."/>
        </authorList>
    </citation>
    <scope>NUCLEOTIDE SEQUENCE</scope>
</reference>
<organism evidence="1">
    <name type="scientific">hydrothermal vent metagenome</name>
    <dbReference type="NCBI Taxonomy" id="652676"/>
    <lineage>
        <taxon>unclassified sequences</taxon>
        <taxon>metagenomes</taxon>
        <taxon>ecological metagenomes</taxon>
    </lineage>
</organism>
<accession>A0A3B1B5V2</accession>
<dbReference type="EMBL" id="UOFS01000049">
    <property type="protein sequence ID" value="VAX01655.1"/>
    <property type="molecule type" value="Genomic_DNA"/>
</dbReference>
<gene>
    <name evidence="1" type="ORF">MNBD_GAMMA22-2058</name>
</gene>